<evidence type="ECO:0000256" key="12">
    <source>
        <dbReference type="ARBA" id="ARBA00023049"/>
    </source>
</evidence>
<gene>
    <name evidence="13" type="ORF">CYNAS_LOCUS12108</name>
</gene>
<evidence type="ECO:0000313" key="13">
    <source>
        <dbReference type="EMBL" id="CAJ0600125.1"/>
    </source>
</evidence>
<dbReference type="InterPro" id="IPR001948">
    <property type="entry name" value="Peptidase_M18"/>
</dbReference>
<evidence type="ECO:0000256" key="2">
    <source>
        <dbReference type="ARBA" id="ARBA00001947"/>
    </source>
</evidence>
<dbReference type="InterPro" id="IPR023358">
    <property type="entry name" value="Peptidase_M18_dom2"/>
</dbReference>
<name>A0AA36M755_CYLNA</name>
<protein>
    <recommendedName>
        <fullName evidence="6">Aspartyl aminopeptidase</fullName>
        <ecNumber evidence="5">3.4.11.21</ecNumber>
    </recommendedName>
</protein>
<comment type="catalytic activity">
    <reaction evidence="1">
        <text>Release of an N-terminal aspartate or glutamate from a peptide, with a preference for aspartate.</text>
        <dbReference type="EC" id="3.4.11.21"/>
    </reaction>
</comment>
<dbReference type="Proteomes" id="UP001176961">
    <property type="component" value="Unassembled WGS sequence"/>
</dbReference>
<keyword evidence="12" id="KW-0482">Metalloprotease</keyword>
<dbReference type="PANTHER" id="PTHR28570">
    <property type="entry name" value="ASPARTYL AMINOPEPTIDASE"/>
    <property type="match status" value="1"/>
</dbReference>
<dbReference type="PANTHER" id="PTHR28570:SF3">
    <property type="entry name" value="ASPARTYL AMINOPEPTIDASE"/>
    <property type="match status" value="1"/>
</dbReference>
<evidence type="ECO:0000256" key="8">
    <source>
        <dbReference type="ARBA" id="ARBA00022670"/>
    </source>
</evidence>
<keyword evidence="10" id="KW-0378">Hydrolase</keyword>
<evidence type="ECO:0000256" key="3">
    <source>
        <dbReference type="ARBA" id="ARBA00008290"/>
    </source>
</evidence>
<dbReference type="Pfam" id="PF02127">
    <property type="entry name" value="Peptidase_M18"/>
    <property type="match status" value="1"/>
</dbReference>
<evidence type="ECO:0000256" key="5">
    <source>
        <dbReference type="ARBA" id="ARBA00011965"/>
    </source>
</evidence>
<keyword evidence="7" id="KW-0031">Aminopeptidase</keyword>
<comment type="caution">
    <text evidence="13">The sequence shown here is derived from an EMBL/GenBank/DDBJ whole genome shotgun (WGS) entry which is preliminary data.</text>
</comment>
<evidence type="ECO:0000256" key="6">
    <source>
        <dbReference type="ARBA" id="ARBA00015118"/>
    </source>
</evidence>
<dbReference type="GO" id="GO:0005737">
    <property type="term" value="C:cytoplasm"/>
    <property type="evidence" value="ECO:0007669"/>
    <property type="project" value="UniProtKB-ARBA"/>
</dbReference>
<reference evidence="13" key="1">
    <citation type="submission" date="2023-07" db="EMBL/GenBank/DDBJ databases">
        <authorList>
            <consortium name="CYATHOMIX"/>
        </authorList>
    </citation>
    <scope>NUCLEOTIDE SEQUENCE</scope>
    <source>
        <strain evidence="13">N/A</strain>
    </source>
</reference>
<evidence type="ECO:0000256" key="1">
    <source>
        <dbReference type="ARBA" id="ARBA00001335"/>
    </source>
</evidence>
<dbReference type="CDD" id="cd05658">
    <property type="entry name" value="M18_DAP"/>
    <property type="match status" value="1"/>
</dbReference>
<sequence>MTVAAAMPPAARLHVQECCFSLLILSRACADFIKAWEERRIFDDSVVLIRVSSTLACRRFACCLTTQLSFASFRPASPLSYSTTVVRFCSTDEKSKKMSYELASDGCYLKSGPSMMSPAGPEIRKEAEEFISFLNKSVTPFHAVHECRERLLQSGFQELKESAHWDVKPGGKYYVTKNRTCIIAFAVGGAFVPGNGFSIVVGHTDSPALRVKPVSKITSEKFNQVGVSTYGGGLWRTWFDRDLSVAGEVVVRAGDTLARRLINIEHPILYIPNLAIHFAKDRDSFTCNKETDLRPILETVAAAGINDQKDKKEAACTDVGKDPRDIVADHHYNFLDVIAAAANASAEQIVDMDLYLYDANPARIGGIHDEFITGARLDNLVGTFTTMQGLIASLLDERLLMDDENIRMAACFDNEEVGSQTAMGAQSSFIEYVLRRLSAGGDPLAFEESIGKSLLISADQAHACHPNYPKIHEDNHRPAFHGGVIVKINVNQRYATTSTTHAVIKQIAAEANVPLQKVVVRNDSLCGSTVGPILAARLGMRTVDVGCPMLAMHSIREMADTSSISQATRLYATFFNRMRYVLPSLM</sequence>
<evidence type="ECO:0000256" key="11">
    <source>
        <dbReference type="ARBA" id="ARBA00022833"/>
    </source>
</evidence>
<evidence type="ECO:0000256" key="10">
    <source>
        <dbReference type="ARBA" id="ARBA00022801"/>
    </source>
</evidence>
<evidence type="ECO:0000256" key="9">
    <source>
        <dbReference type="ARBA" id="ARBA00022723"/>
    </source>
</evidence>
<dbReference type="GO" id="GO:0008237">
    <property type="term" value="F:metallopeptidase activity"/>
    <property type="evidence" value="ECO:0007669"/>
    <property type="project" value="UniProtKB-KW"/>
</dbReference>
<comment type="similarity">
    <text evidence="3">Belongs to the peptidase M18 family.</text>
</comment>
<dbReference type="EMBL" id="CATQJL010000223">
    <property type="protein sequence ID" value="CAJ0600125.1"/>
    <property type="molecule type" value="Genomic_DNA"/>
</dbReference>
<keyword evidence="8" id="KW-0645">Protease</keyword>
<dbReference type="SUPFAM" id="SSF101821">
    <property type="entry name" value="Aminopeptidase/glucanase lid domain"/>
    <property type="match status" value="1"/>
</dbReference>
<dbReference type="Gene3D" id="3.40.630.10">
    <property type="entry name" value="Zn peptidases"/>
    <property type="match status" value="1"/>
</dbReference>
<evidence type="ECO:0000256" key="7">
    <source>
        <dbReference type="ARBA" id="ARBA00022438"/>
    </source>
</evidence>
<dbReference type="PRINTS" id="PR00932">
    <property type="entry name" value="AMINO1PTASE"/>
</dbReference>
<dbReference type="FunFam" id="2.30.250.10:FF:000001">
    <property type="entry name" value="Aspartyl aminopeptidase 1"/>
    <property type="match status" value="1"/>
</dbReference>
<comment type="cofactor">
    <cofactor evidence="2">
        <name>Zn(2+)</name>
        <dbReference type="ChEBI" id="CHEBI:29105"/>
    </cofactor>
</comment>
<evidence type="ECO:0000256" key="4">
    <source>
        <dbReference type="ARBA" id="ARBA00011395"/>
    </source>
</evidence>
<comment type="subunit">
    <text evidence="4">Tetrahedron-shaped homododecamer built from six homodimers.</text>
</comment>
<dbReference type="AlphaFoldDB" id="A0AA36M755"/>
<dbReference type="SUPFAM" id="SSF53187">
    <property type="entry name" value="Zn-dependent exopeptidases"/>
    <property type="match status" value="1"/>
</dbReference>
<dbReference type="Gene3D" id="2.30.250.10">
    <property type="entry name" value="Aminopeptidase i, Domain 2"/>
    <property type="match status" value="1"/>
</dbReference>
<evidence type="ECO:0000313" key="14">
    <source>
        <dbReference type="Proteomes" id="UP001176961"/>
    </source>
</evidence>
<keyword evidence="14" id="KW-1185">Reference proteome</keyword>
<dbReference type="EC" id="3.4.11.21" evidence="5"/>
<dbReference type="GO" id="GO:0006508">
    <property type="term" value="P:proteolysis"/>
    <property type="evidence" value="ECO:0007669"/>
    <property type="project" value="UniProtKB-KW"/>
</dbReference>
<proteinExistence type="inferred from homology"/>
<dbReference type="GO" id="GO:0008270">
    <property type="term" value="F:zinc ion binding"/>
    <property type="evidence" value="ECO:0007669"/>
    <property type="project" value="InterPro"/>
</dbReference>
<keyword evidence="11" id="KW-0862">Zinc</keyword>
<organism evidence="13 14">
    <name type="scientific">Cylicocyclus nassatus</name>
    <name type="common">Nematode worm</name>
    <dbReference type="NCBI Taxonomy" id="53992"/>
    <lineage>
        <taxon>Eukaryota</taxon>
        <taxon>Metazoa</taxon>
        <taxon>Ecdysozoa</taxon>
        <taxon>Nematoda</taxon>
        <taxon>Chromadorea</taxon>
        <taxon>Rhabditida</taxon>
        <taxon>Rhabditina</taxon>
        <taxon>Rhabditomorpha</taxon>
        <taxon>Strongyloidea</taxon>
        <taxon>Strongylidae</taxon>
        <taxon>Cylicocyclus</taxon>
    </lineage>
</organism>
<accession>A0AA36M755</accession>
<dbReference type="NCBIfam" id="NF002759">
    <property type="entry name" value="PRK02813.1"/>
    <property type="match status" value="1"/>
</dbReference>
<keyword evidence="9" id="KW-0479">Metal-binding</keyword>
<dbReference type="GO" id="GO:0004177">
    <property type="term" value="F:aminopeptidase activity"/>
    <property type="evidence" value="ECO:0007669"/>
    <property type="project" value="UniProtKB-KW"/>
</dbReference>